<dbReference type="Proteomes" id="UP000476176">
    <property type="component" value="Unassembled WGS sequence"/>
</dbReference>
<organism evidence="5 16">
    <name type="scientific">Phytophthora fragariae</name>
    <dbReference type="NCBI Taxonomy" id="53985"/>
    <lineage>
        <taxon>Eukaryota</taxon>
        <taxon>Sar</taxon>
        <taxon>Stramenopiles</taxon>
        <taxon>Oomycota</taxon>
        <taxon>Peronosporomycetes</taxon>
        <taxon>Peronosporales</taxon>
        <taxon>Peronosporaceae</taxon>
        <taxon>Phytophthora</taxon>
    </lineage>
</organism>
<evidence type="ECO:0008006" key="19">
    <source>
        <dbReference type="Google" id="ProtNLM"/>
    </source>
</evidence>
<evidence type="ECO:0000313" key="11">
    <source>
        <dbReference type="Proteomes" id="UP000429523"/>
    </source>
</evidence>
<dbReference type="EMBL" id="QXGA01003526">
    <property type="protein sequence ID" value="KAE9082271.1"/>
    <property type="molecule type" value="Genomic_DNA"/>
</dbReference>
<keyword evidence="2" id="KW-0732">Signal</keyword>
<evidence type="ECO:0000313" key="4">
    <source>
        <dbReference type="EMBL" id="KAE9082271.1"/>
    </source>
</evidence>
<proteinExistence type="predicted"/>
<dbReference type="EMBL" id="QXGB01002854">
    <property type="protein sequence ID" value="KAE9174540.1"/>
    <property type="molecule type" value="Genomic_DNA"/>
</dbReference>
<feature type="chain" id="PRO_5036165928" description="Secreted protein" evidence="2">
    <location>
        <begin position="19"/>
        <end position="74"/>
    </location>
</feature>
<reference evidence="11 12" key="1">
    <citation type="submission" date="2018-08" db="EMBL/GenBank/DDBJ databases">
        <title>Genomic investigation of the strawberry pathogen Phytophthora fragariae indicates pathogenicity is determined by transcriptional variation in three key races.</title>
        <authorList>
            <person name="Adams T.M."/>
            <person name="Armitage A.D."/>
            <person name="Sobczyk M.K."/>
            <person name="Bates H.J."/>
            <person name="Dunwell J.M."/>
            <person name="Nellist C.F."/>
            <person name="Harrison R.J."/>
        </authorList>
    </citation>
    <scope>NUCLEOTIDE SEQUENCE [LARGE SCALE GENOMIC DNA]</scope>
    <source>
        <strain evidence="9 13">A4</strain>
        <strain evidence="8 14">BC-1</strain>
        <strain evidence="7 17">BC-23</strain>
        <strain evidence="6 12">NOV-27</strain>
        <strain evidence="4 15">NOV-5</strain>
        <strain evidence="5 16">NOV-71</strain>
        <strain evidence="10 18">NOV-77</strain>
        <strain evidence="3 11">NOV-9</strain>
    </source>
</reference>
<evidence type="ECO:0000313" key="3">
    <source>
        <dbReference type="EMBL" id="KAE8923198.1"/>
    </source>
</evidence>
<evidence type="ECO:0000256" key="1">
    <source>
        <dbReference type="SAM" id="MobiDB-lite"/>
    </source>
</evidence>
<keyword evidence="12" id="KW-1185">Reference proteome</keyword>
<dbReference type="Proteomes" id="UP000486351">
    <property type="component" value="Unassembled WGS sequence"/>
</dbReference>
<evidence type="ECO:0000256" key="2">
    <source>
        <dbReference type="SAM" id="SignalP"/>
    </source>
</evidence>
<dbReference type="Proteomes" id="UP000440732">
    <property type="component" value="Unassembled WGS sequence"/>
</dbReference>
<protein>
    <recommendedName>
        <fullName evidence="19">Secreted protein</fullName>
    </recommendedName>
</protein>
<dbReference type="AlphaFoldDB" id="A0A6A3QZ89"/>
<evidence type="ECO:0000313" key="7">
    <source>
        <dbReference type="EMBL" id="KAE9176316.1"/>
    </source>
</evidence>
<feature type="region of interest" description="Disordered" evidence="1">
    <location>
        <begin position="40"/>
        <end position="74"/>
    </location>
</feature>
<evidence type="ECO:0000313" key="8">
    <source>
        <dbReference type="EMBL" id="KAE9183691.1"/>
    </source>
</evidence>
<evidence type="ECO:0000313" key="6">
    <source>
        <dbReference type="EMBL" id="KAE9174540.1"/>
    </source>
</evidence>
<comment type="caution">
    <text evidence="5">The sequence shown here is derived from an EMBL/GenBank/DDBJ whole genome shotgun (WGS) entry which is preliminary data.</text>
</comment>
<feature type="compositionally biased region" description="Low complexity" evidence="1">
    <location>
        <begin position="65"/>
        <end position="74"/>
    </location>
</feature>
<evidence type="ECO:0000313" key="5">
    <source>
        <dbReference type="EMBL" id="KAE9084363.1"/>
    </source>
</evidence>
<dbReference type="EMBL" id="QXGD01002824">
    <property type="protein sequence ID" value="KAE9183691.1"/>
    <property type="molecule type" value="Genomic_DNA"/>
</dbReference>
<dbReference type="Proteomes" id="UP000433483">
    <property type="component" value="Unassembled WGS sequence"/>
</dbReference>
<evidence type="ECO:0000313" key="16">
    <source>
        <dbReference type="Proteomes" id="UP000441208"/>
    </source>
</evidence>
<accession>A0A6A3QZ89</accession>
<feature type="signal peptide" evidence="2">
    <location>
        <begin position="1"/>
        <end position="18"/>
    </location>
</feature>
<name>A0A6A3QZ89_9STRA</name>
<dbReference type="EMBL" id="QXFY01002924">
    <property type="protein sequence ID" value="KAE9290672.1"/>
    <property type="molecule type" value="Genomic_DNA"/>
</dbReference>
<dbReference type="Proteomes" id="UP000441208">
    <property type="component" value="Unassembled WGS sequence"/>
</dbReference>
<evidence type="ECO:0000313" key="14">
    <source>
        <dbReference type="Proteomes" id="UP000440367"/>
    </source>
</evidence>
<gene>
    <name evidence="9" type="ORF">PF001_g25127</name>
    <name evidence="8" type="ORF">PF002_g26636</name>
    <name evidence="7" type="ORF">PF004_g26134</name>
    <name evidence="6" type="ORF">PF005_g25817</name>
    <name evidence="4" type="ORF">PF006_g26946</name>
    <name evidence="5" type="ORF">PF007_g21548</name>
    <name evidence="10" type="ORF">PF008_g25528</name>
    <name evidence="3" type="ORF">PF009_g26552</name>
</gene>
<evidence type="ECO:0000313" key="15">
    <source>
        <dbReference type="Proteomes" id="UP000440732"/>
    </source>
</evidence>
<dbReference type="EMBL" id="QXGC01003367">
    <property type="protein sequence ID" value="KAE9176316.1"/>
    <property type="molecule type" value="Genomic_DNA"/>
</dbReference>
<dbReference type="Proteomes" id="UP000440367">
    <property type="component" value="Unassembled WGS sequence"/>
</dbReference>
<evidence type="ECO:0000313" key="18">
    <source>
        <dbReference type="Proteomes" id="UP000486351"/>
    </source>
</evidence>
<sequence>MAAAKQGIFASWAQLVLIVPSKDVTSIVCCCLACKTSTSLSSKNTVSSPLGRSLVTRRQRTKAQPRASSRAAPP</sequence>
<evidence type="ECO:0000313" key="12">
    <source>
        <dbReference type="Proteomes" id="UP000433483"/>
    </source>
</evidence>
<dbReference type="EMBL" id="QXFZ01001829">
    <property type="protein sequence ID" value="KAE9084363.1"/>
    <property type="molecule type" value="Genomic_DNA"/>
</dbReference>
<evidence type="ECO:0000313" key="17">
    <source>
        <dbReference type="Proteomes" id="UP000476176"/>
    </source>
</evidence>
<evidence type="ECO:0000313" key="9">
    <source>
        <dbReference type="EMBL" id="KAE9278520.1"/>
    </source>
</evidence>
<evidence type="ECO:0000313" key="10">
    <source>
        <dbReference type="EMBL" id="KAE9290672.1"/>
    </source>
</evidence>
<dbReference type="Proteomes" id="UP000437068">
    <property type="component" value="Unassembled WGS sequence"/>
</dbReference>
<dbReference type="Proteomes" id="UP000429523">
    <property type="component" value="Unassembled WGS sequence"/>
</dbReference>
<evidence type="ECO:0000313" key="13">
    <source>
        <dbReference type="Proteomes" id="UP000437068"/>
    </source>
</evidence>
<dbReference type="EMBL" id="QXGE01002884">
    <property type="protein sequence ID" value="KAE9278520.1"/>
    <property type="molecule type" value="Genomic_DNA"/>
</dbReference>
<dbReference type="EMBL" id="QXGF01002848">
    <property type="protein sequence ID" value="KAE8923198.1"/>
    <property type="molecule type" value="Genomic_DNA"/>
</dbReference>